<dbReference type="EMBL" id="VRSV01000001">
    <property type="protein sequence ID" value="TXK12342.1"/>
    <property type="molecule type" value="Genomic_DNA"/>
</dbReference>
<dbReference type="OrthoDB" id="5346627at2"/>
<reference evidence="1 2" key="1">
    <citation type="submission" date="2019-08" db="EMBL/GenBank/DDBJ databases">
        <authorList>
            <person name="Dong K."/>
        </authorList>
    </citation>
    <scope>NUCLEOTIDE SEQUENCE [LARGE SCALE GENOMIC DNA]</scope>
    <source>
        <strain evidence="1 2">JCM14558</strain>
    </source>
</reference>
<accession>A0A5C8I051</accession>
<evidence type="ECO:0000313" key="1">
    <source>
        <dbReference type="EMBL" id="TXK12342.1"/>
    </source>
</evidence>
<evidence type="ECO:0008006" key="3">
    <source>
        <dbReference type="Google" id="ProtNLM"/>
    </source>
</evidence>
<protein>
    <recommendedName>
        <fullName evidence="3">Antitoxin Xre/MbcA/ParS-like toxin-binding domain-containing protein</fullName>
    </recommendedName>
</protein>
<dbReference type="RefSeq" id="WP_147893073.1">
    <property type="nucleotide sequence ID" value="NZ_BAAANR010000001.1"/>
</dbReference>
<name>A0A5C8I051_9MICO</name>
<comment type="caution">
    <text evidence="1">The sequence shown here is derived from an EMBL/GenBank/DDBJ whole genome shotgun (WGS) entry which is preliminary data.</text>
</comment>
<keyword evidence="2" id="KW-1185">Reference proteome</keyword>
<dbReference type="Proteomes" id="UP000321034">
    <property type="component" value="Unassembled WGS sequence"/>
</dbReference>
<proteinExistence type="predicted"/>
<gene>
    <name evidence="1" type="ORF">FVP77_02355</name>
</gene>
<sequence>MNDVELINWAGEGYPPELQRILDRQPPMWAALAVRQGWWPLLARLDAQLAELDPNYTISQVKQKLGGLHYGATTSLTGDAREPFRRAVLAAQEEADNTCERCGRPGVLRINGGGYYLVLCDDDSAGFQIVTGDTWAVAQPAPRNKASANPRDELTAAEKWAAIMGGVSAAAFGEGGRRSAEAHLEWTSRYSDGILSTWLPLRDVSALVRVDEAELQRMSDVGELSTADVDGSPRFAPWQVNDDGRSILPGIGDVLRAMPNEYTALDVDVVMRFANEAFGGRAPRELLGTHEGLRKVIEWARDLGLS</sequence>
<organism evidence="1 2">
    <name type="scientific">Microbacterium hatanonis</name>
    <dbReference type="NCBI Taxonomy" id="404366"/>
    <lineage>
        <taxon>Bacteria</taxon>
        <taxon>Bacillati</taxon>
        <taxon>Actinomycetota</taxon>
        <taxon>Actinomycetes</taxon>
        <taxon>Micrococcales</taxon>
        <taxon>Microbacteriaceae</taxon>
        <taxon>Microbacterium</taxon>
    </lineage>
</organism>
<dbReference type="AlphaFoldDB" id="A0A5C8I051"/>
<evidence type="ECO:0000313" key="2">
    <source>
        <dbReference type="Proteomes" id="UP000321034"/>
    </source>
</evidence>